<dbReference type="PANTHER" id="PTHR36019:SF3">
    <property type="entry name" value="PLANT_PROTEIN"/>
    <property type="match status" value="1"/>
</dbReference>
<organism evidence="1 2">
    <name type="scientific">Escallonia herrerae</name>
    <dbReference type="NCBI Taxonomy" id="1293975"/>
    <lineage>
        <taxon>Eukaryota</taxon>
        <taxon>Viridiplantae</taxon>
        <taxon>Streptophyta</taxon>
        <taxon>Embryophyta</taxon>
        <taxon>Tracheophyta</taxon>
        <taxon>Spermatophyta</taxon>
        <taxon>Magnoliopsida</taxon>
        <taxon>eudicotyledons</taxon>
        <taxon>Gunneridae</taxon>
        <taxon>Pentapetalae</taxon>
        <taxon>asterids</taxon>
        <taxon>campanulids</taxon>
        <taxon>Escalloniales</taxon>
        <taxon>Escalloniaceae</taxon>
        <taxon>Escallonia</taxon>
    </lineage>
</organism>
<comment type="caution">
    <text evidence="1">The sequence shown here is derived from an EMBL/GenBank/DDBJ whole genome shotgun (WGS) entry which is preliminary data.</text>
</comment>
<evidence type="ECO:0000313" key="1">
    <source>
        <dbReference type="EMBL" id="KAK3024687.1"/>
    </source>
</evidence>
<sequence length="130" mass="14939">MHEPKNSLALSPPLPAIYVTMNLNCLTCQSMQKTDSDGDLRERKYKDKAKFGLCLGRVERRWSGKLLAAPRPYEKMRSSSSLLVAAKKVKKAPHRIHSRGPVELEYGQPRLVRSSGMRRDWSFEDLRQRV</sequence>
<dbReference type="EMBL" id="JAVXUP010000589">
    <property type="protein sequence ID" value="KAK3024687.1"/>
    <property type="molecule type" value="Genomic_DNA"/>
</dbReference>
<protein>
    <submittedName>
        <fullName evidence="1">Uncharacterized protein</fullName>
    </submittedName>
</protein>
<proteinExistence type="predicted"/>
<name>A0AA88WBQ0_9ASTE</name>
<dbReference type="AlphaFoldDB" id="A0AA88WBQ0"/>
<evidence type="ECO:0000313" key="2">
    <source>
        <dbReference type="Proteomes" id="UP001188597"/>
    </source>
</evidence>
<accession>A0AA88WBQ0</accession>
<keyword evidence="2" id="KW-1185">Reference proteome</keyword>
<gene>
    <name evidence="1" type="ORF">RJ639_042909</name>
</gene>
<reference evidence="1" key="1">
    <citation type="submission" date="2022-12" db="EMBL/GenBank/DDBJ databases">
        <title>Draft genome assemblies for two species of Escallonia (Escalloniales).</title>
        <authorList>
            <person name="Chanderbali A."/>
            <person name="Dervinis C."/>
            <person name="Anghel I."/>
            <person name="Soltis D."/>
            <person name="Soltis P."/>
            <person name="Zapata F."/>
        </authorList>
    </citation>
    <scope>NUCLEOTIDE SEQUENCE</scope>
    <source>
        <strain evidence="1">UCBG64.0493</strain>
        <tissue evidence="1">Leaf</tissue>
    </source>
</reference>
<dbReference type="PANTHER" id="PTHR36019">
    <property type="entry name" value="PLANT/PROTEIN"/>
    <property type="match status" value="1"/>
</dbReference>
<dbReference type="Proteomes" id="UP001188597">
    <property type="component" value="Unassembled WGS sequence"/>
</dbReference>